<proteinExistence type="predicted"/>
<name>A0ABW9RMV2_9BACT</name>
<dbReference type="SUPFAM" id="SSF158682">
    <property type="entry name" value="TerB-like"/>
    <property type="match status" value="1"/>
</dbReference>
<protein>
    <submittedName>
        <fullName evidence="1">TerB family tellurite resistance protein</fullName>
    </submittedName>
</protein>
<evidence type="ECO:0000313" key="2">
    <source>
        <dbReference type="Proteomes" id="UP000798808"/>
    </source>
</evidence>
<dbReference type="InterPro" id="IPR029024">
    <property type="entry name" value="TerB-like"/>
</dbReference>
<dbReference type="Proteomes" id="UP000798808">
    <property type="component" value="Unassembled WGS sequence"/>
</dbReference>
<evidence type="ECO:0000313" key="1">
    <source>
        <dbReference type="EMBL" id="MTI25433.1"/>
    </source>
</evidence>
<organism evidence="1 2">
    <name type="scientific">Fulvivirga kasyanovii</name>
    <dbReference type="NCBI Taxonomy" id="396812"/>
    <lineage>
        <taxon>Bacteria</taxon>
        <taxon>Pseudomonadati</taxon>
        <taxon>Bacteroidota</taxon>
        <taxon>Cytophagia</taxon>
        <taxon>Cytophagales</taxon>
        <taxon>Fulvivirgaceae</taxon>
        <taxon>Fulvivirga</taxon>
    </lineage>
</organism>
<sequence>MVKEQLNVLIQLAASDNQVAEKEAKLIHMIGQSNGVTKEDIDEMLKNPGHPIGNLNTLTDDQKFEHLYHVVQLMKVDGQVFKSEIVFCEDIAARLGYKKGVIGELSSKIFSDPSITSDRDRLKQRAQKYLKS</sequence>
<dbReference type="RefSeq" id="WP_155171538.1">
    <property type="nucleotide sequence ID" value="NZ_BAAAFL010000016.1"/>
</dbReference>
<dbReference type="EMBL" id="SMLW01000514">
    <property type="protein sequence ID" value="MTI25433.1"/>
    <property type="molecule type" value="Genomic_DNA"/>
</dbReference>
<gene>
    <name evidence="1" type="ORF">E1163_10805</name>
</gene>
<accession>A0ABW9RMV2</accession>
<keyword evidence="2" id="KW-1185">Reference proteome</keyword>
<dbReference type="Gene3D" id="1.10.3680.10">
    <property type="entry name" value="TerB-like"/>
    <property type="match status" value="1"/>
</dbReference>
<reference evidence="1 2" key="1">
    <citation type="submission" date="2019-02" db="EMBL/GenBank/DDBJ databases">
        <authorList>
            <person name="Goldberg S.R."/>
            <person name="Haltli B.A."/>
            <person name="Correa H."/>
            <person name="Russell K.G."/>
        </authorList>
    </citation>
    <scope>NUCLEOTIDE SEQUENCE [LARGE SCALE GENOMIC DNA]</scope>
    <source>
        <strain evidence="1 2">JCM 16186</strain>
    </source>
</reference>
<comment type="caution">
    <text evidence="1">The sequence shown here is derived from an EMBL/GenBank/DDBJ whole genome shotgun (WGS) entry which is preliminary data.</text>
</comment>